<name>A0AAV2U097_CALDB</name>
<feature type="region of interest" description="Disordered" evidence="1">
    <location>
        <begin position="18"/>
        <end position="45"/>
    </location>
</feature>
<proteinExistence type="predicted"/>
<evidence type="ECO:0000313" key="2">
    <source>
        <dbReference type="EMBL" id="CAL5141856.1"/>
    </source>
</evidence>
<feature type="compositionally biased region" description="Basic and acidic residues" evidence="1">
    <location>
        <begin position="148"/>
        <end position="173"/>
    </location>
</feature>
<dbReference type="EMBL" id="CAXLJL010000933">
    <property type="protein sequence ID" value="CAL5141856.1"/>
    <property type="molecule type" value="Genomic_DNA"/>
</dbReference>
<feature type="region of interest" description="Disordered" evidence="1">
    <location>
        <begin position="134"/>
        <end position="183"/>
    </location>
</feature>
<gene>
    <name evidence="2" type="ORF">CDAUBV1_LOCUS17158</name>
</gene>
<feature type="compositionally biased region" description="Polar residues" evidence="1">
    <location>
        <begin position="31"/>
        <end position="45"/>
    </location>
</feature>
<sequence length="269" mass="29982">MRAVRKWLVAARRREMSTDLVRSTADPESPGSGNSPHSSATDSNPSWLETACTLLESRIKDLLEDNAKLAAKSAALSACLVELLTDVSGLSSLTTTTPNKELSHKEWLTEQLLHFIQQKSSRFEEVDDYVLPTIHSGTSPAADSPSGVDEKDKRAEAKRPLKPAKEDEPEQKQKRLSSTLEYCPPVQLESGDTQFLTESDSDEEQLDTSAIRAAFRLFAKHIGPSLKREHRSLYGAPPTQTWLADQLLARWDSLGDSERRSWYKRVCSS</sequence>
<accession>A0AAV2U097</accession>
<comment type="caution">
    <text evidence="2">The sequence shown here is derived from an EMBL/GenBank/DDBJ whole genome shotgun (WGS) entry which is preliminary data.</text>
</comment>
<dbReference type="Proteomes" id="UP001497525">
    <property type="component" value="Unassembled WGS sequence"/>
</dbReference>
<reference evidence="2" key="1">
    <citation type="submission" date="2024-06" db="EMBL/GenBank/DDBJ databases">
        <authorList>
            <person name="Liu X."/>
            <person name="Lenzi L."/>
            <person name="Haldenby T S."/>
            <person name="Uol C."/>
        </authorList>
    </citation>
    <scope>NUCLEOTIDE SEQUENCE</scope>
</reference>
<protein>
    <submittedName>
        <fullName evidence="2">Uncharacterized protein</fullName>
    </submittedName>
</protein>
<organism evidence="2 3">
    <name type="scientific">Calicophoron daubneyi</name>
    <name type="common">Rumen fluke</name>
    <name type="synonym">Paramphistomum daubneyi</name>
    <dbReference type="NCBI Taxonomy" id="300641"/>
    <lineage>
        <taxon>Eukaryota</taxon>
        <taxon>Metazoa</taxon>
        <taxon>Spiralia</taxon>
        <taxon>Lophotrochozoa</taxon>
        <taxon>Platyhelminthes</taxon>
        <taxon>Trematoda</taxon>
        <taxon>Digenea</taxon>
        <taxon>Plagiorchiida</taxon>
        <taxon>Pronocephalata</taxon>
        <taxon>Paramphistomoidea</taxon>
        <taxon>Paramphistomidae</taxon>
        <taxon>Calicophoron</taxon>
    </lineage>
</organism>
<dbReference type="AlphaFoldDB" id="A0AAV2U097"/>
<evidence type="ECO:0000313" key="3">
    <source>
        <dbReference type="Proteomes" id="UP001497525"/>
    </source>
</evidence>
<evidence type="ECO:0000256" key="1">
    <source>
        <dbReference type="SAM" id="MobiDB-lite"/>
    </source>
</evidence>